<dbReference type="AlphaFoldDB" id="A0A6M6DRJ5"/>
<evidence type="ECO:0000313" key="2">
    <source>
        <dbReference type="Proteomes" id="UP000501076"/>
    </source>
</evidence>
<dbReference type="Proteomes" id="UP000501076">
    <property type="component" value="Plasmid pFDU301F"/>
</dbReference>
<protein>
    <submittedName>
        <fullName evidence="1">Uncharacterized protein</fullName>
    </submittedName>
</protein>
<reference evidence="1 2" key="1">
    <citation type="submission" date="2019-10" db="EMBL/GenBank/DDBJ databases">
        <title>Complete genome sequences for adaption low water activity.</title>
        <authorList>
            <person name="Zhao L."/>
            <person name="Zhong J."/>
        </authorList>
    </citation>
    <scope>NUCLEOTIDE SEQUENCE [LARGE SCALE GENOMIC DNA]</scope>
    <source>
        <strain evidence="1 2">FDU301</strain>
        <plasmid evidence="2">pfdu301f</plasmid>
    </source>
</reference>
<keyword evidence="1" id="KW-0614">Plasmid</keyword>
<gene>
    <name evidence="1" type="ORF">FDZ14_00335</name>
</gene>
<evidence type="ECO:0000313" key="1">
    <source>
        <dbReference type="EMBL" id="QJX74698.1"/>
    </source>
</evidence>
<proteinExistence type="predicted"/>
<name>A0A6M6DRJ5_PRIMG</name>
<dbReference type="EMBL" id="CP045268">
    <property type="protein sequence ID" value="QJX74698.1"/>
    <property type="molecule type" value="Genomic_DNA"/>
</dbReference>
<geneLocation type="plasmid" evidence="2">
    <name>pfdu301f</name>
</geneLocation>
<accession>A0A6M6DRJ5</accession>
<organism evidence="1 2">
    <name type="scientific">Priestia megaterium</name>
    <name type="common">Bacillus megaterium</name>
    <dbReference type="NCBI Taxonomy" id="1404"/>
    <lineage>
        <taxon>Bacteria</taxon>
        <taxon>Bacillati</taxon>
        <taxon>Bacillota</taxon>
        <taxon>Bacilli</taxon>
        <taxon>Bacillales</taxon>
        <taxon>Bacillaceae</taxon>
        <taxon>Priestia</taxon>
    </lineage>
</organism>
<sequence>MEIVSNNLRHLTYSQSTGSRFFMFLDYRSEISKEVVRKCISNLLVAFDSNTLMHEKIES</sequence>